<evidence type="ECO:0008006" key="3">
    <source>
        <dbReference type="Google" id="ProtNLM"/>
    </source>
</evidence>
<dbReference type="Proteomes" id="UP000199666">
    <property type="component" value="Unassembled WGS sequence"/>
</dbReference>
<evidence type="ECO:0000313" key="1">
    <source>
        <dbReference type="EMBL" id="SFH26290.1"/>
    </source>
</evidence>
<name>A0A1I2YL66_9SPHI</name>
<dbReference type="OrthoDB" id="637707at2"/>
<dbReference type="PROSITE" id="PS51257">
    <property type="entry name" value="PROKAR_LIPOPROTEIN"/>
    <property type="match status" value="1"/>
</dbReference>
<sequence length="261" mass="28818">MNKLYILFISLAIMLSSCDKVIDLKLKQMEPKIVIESVITDLNTRHTVIISTTTNFESTNGKVPVSKATVVLKAAGGTTINFTEQTPGNYVSSRYRGIPGEKYTLTVTVNDKSYSATSVMPLPVPIKSLDQIEISFLGNVRKVVQLNYNDPAGIVNFYNNRVFINNLKRANYYLESDRFNDGNEVKNTIYIDEPDLVTGDVVRVQMLTIDENVYKFLFSITQISGNGGPPTTPANPNSNFNNGALGYFSASTTSEATITIK</sequence>
<gene>
    <name evidence="1" type="ORF">SAMN04489864_107176</name>
</gene>
<dbReference type="RefSeq" id="WP_090994947.1">
    <property type="nucleotide sequence ID" value="NZ_FOPP01000007.1"/>
</dbReference>
<proteinExistence type="predicted"/>
<evidence type="ECO:0000313" key="2">
    <source>
        <dbReference type="Proteomes" id="UP000199666"/>
    </source>
</evidence>
<dbReference type="EMBL" id="FOPP01000007">
    <property type="protein sequence ID" value="SFH26290.1"/>
    <property type="molecule type" value="Genomic_DNA"/>
</dbReference>
<organism evidence="1 2">
    <name type="scientific">Pedobacter insulae</name>
    <dbReference type="NCBI Taxonomy" id="414048"/>
    <lineage>
        <taxon>Bacteria</taxon>
        <taxon>Pseudomonadati</taxon>
        <taxon>Bacteroidota</taxon>
        <taxon>Sphingobacteriia</taxon>
        <taxon>Sphingobacteriales</taxon>
        <taxon>Sphingobacteriaceae</taxon>
        <taxon>Pedobacter</taxon>
    </lineage>
</organism>
<reference evidence="1 2" key="1">
    <citation type="submission" date="2016-10" db="EMBL/GenBank/DDBJ databases">
        <authorList>
            <person name="de Groot N.N."/>
        </authorList>
    </citation>
    <scope>NUCLEOTIDE SEQUENCE [LARGE SCALE GENOMIC DNA]</scope>
    <source>
        <strain evidence="1 2">DSM 18684</strain>
    </source>
</reference>
<dbReference type="STRING" id="414048.SAMN04489864_107176"/>
<keyword evidence="2" id="KW-1185">Reference proteome</keyword>
<dbReference type="InterPro" id="IPR025345">
    <property type="entry name" value="DUF4249"/>
</dbReference>
<dbReference type="AlphaFoldDB" id="A0A1I2YL66"/>
<protein>
    <recommendedName>
        <fullName evidence="3">DUF4249 domain-containing protein</fullName>
    </recommendedName>
</protein>
<accession>A0A1I2YL66</accession>
<dbReference type="Pfam" id="PF14054">
    <property type="entry name" value="DUF4249"/>
    <property type="match status" value="1"/>
</dbReference>